<evidence type="ECO:0000313" key="2">
    <source>
        <dbReference type="Proteomes" id="UP001231859"/>
    </source>
</evidence>
<evidence type="ECO:0000313" key="1">
    <source>
        <dbReference type="EMBL" id="WGO84016.1"/>
    </source>
</evidence>
<sequence>MLSLINQTSQISDYSSQAVNQQAVSALTEANTENKLVSKFLTVGNSNIDLHEIEKKENDLFDAVKKNRDLLTISNTLESTEQTKRFYQTGLAIGIVHDFQPLDPISEIAVAKKKADQIYNNLPIKNQLDEPEVVIENRGKAFVARFLSASTVFDSTVYAQALNIGSEVINERTTDNLMVNHFSTMWNLRDTLAVPAPDMKTTN</sequence>
<name>A0ABY8P3D4_9GAMM</name>
<keyword evidence="2" id="KW-1185">Reference proteome</keyword>
<dbReference type="Proteomes" id="UP001231859">
    <property type="component" value="Chromosome"/>
</dbReference>
<dbReference type="RefSeq" id="WP_280939046.1">
    <property type="nucleotide sequence ID" value="NZ_CP123759.1"/>
</dbReference>
<reference evidence="1 2" key="1">
    <citation type="submission" date="2023-04" db="EMBL/GenBank/DDBJ databases">
        <title>Genome dynamics across the evolutionary transition to endosymbiosis.</title>
        <authorList>
            <person name="Siozios S."/>
            <person name="Nadal-Jimenez P."/>
            <person name="Azagi T."/>
            <person name="Sprong H."/>
            <person name="Frost C.L."/>
            <person name="Parratt S.R."/>
            <person name="Taylor G."/>
            <person name="Brettell L."/>
            <person name="Lew K.C."/>
            <person name="Croft L."/>
            <person name="King K.C."/>
            <person name="Brockhurst M.A."/>
            <person name="Hypsa V."/>
            <person name="Novakova E."/>
            <person name="Darby A.C."/>
            <person name="Hurst G.D.D."/>
        </authorList>
    </citation>
    <scope>NUCLEOTIDE SEQUENCE [LARGE SCALE GENOMIC DNA]</scope>
    <source>
        <strain evidence="2">aApi_AU</strain>
    </source>
</reference>
<accession>A0ABY8P3D4</accession>
<gene>
    <name evidence="1" type="ORF">QG404_03645</name>
</gene>
<protein>
    <submittedName>
        <fullName evidence="1">Uncharacterized protein</fullName>
    </submittedName>
</protein>
<proteinExistence type="predicted"/>
<dbReference type="EMBL" id="CP123759">
    <property type="protein sequence ID" value="WGO84016.1"/>
    <property type="molecule type" value="Genomic_DNA"/>
</dbReference>
<organism evidence="1 2">
    <name type="scientific">Arsenophonus apicola</name>
    <dbReference type="NCBI Taxonomy" id="2879119"/>
    <lineage>
        <taxon>Bacteria</taxon>
        <taxon>Pseudomonadati</taxon>
        <taxon>Pseudomonadota</taxon>
        <taxon>Gammaproteobacteria</taxon>
        <taxon>Enterobacterales</taxon>
        <taxon>Morganellaceae</taxon>
        <taxon>Arsenophonus</taxon>
    </lineage>
</organism>